<keyword evidence="1" id="KW-0472">Membrane</keyword>
<evidence type="ECO:0000256" key="1">
    <source>
        <dbReference type="SAM" id="Phobius"/>
    </source>
</evidence>
<keyword evidence="3" id="KW-1185">Reference proteome</keyword>
<organism evidence="2 3">
    <name type="scientific">Tulasnella calospora MUT 4182</name>
    <dbReference type="NCBI Taxonomy" id="1051891"/>
    <lineage>
        <taxon>Eukaryota</taxon>
        <taxon>Fungi</taxon>
        <taxon>Dikarya</taxon>
        <taxon>Basidiomycota</taxon>
        <taxon>Agaricomycotina</taxon>
        <taxon>Agaricomycetes</taxon>
        <taxon>Cantharellales</taxon>
        <taxon>Tulasnellaceae</taxon>
        <taxon>Tulasnella</taxon>
    </lineage>
</organism>
<proteinExistence type="predicted"/>
<sequence length="425" mass="46762">MLIGPYQGRMILGSDSFIGLSASWNAILDVNPYFTLERINETAILVPGPTRNYQNQDFDFNTHGLRVQCASLEDRCERLAAPLPQFLVQGRSPVTNCSKAGYPRIPYYTTGELSPSGLDSRNIKTLVLGLMDDEMGGMMSLPPSPEVTYSNTPDLYATCSLTYLDIVAHYEPLEAEWSILEASPSSPELASVFWAPLMFQWAGDHLLHALKPYMTESDGKAIEMLEMTLARANMGSVPFLTKFIPASNVTTPRPAALGVYPAAPTLLLVACLYIYSLVAISTFVLACASNNRIIFVPGHLTRDGERDEERSVLDVAQTWLTDPLPFIGSLFPGGDGREVGRSVESDPLPQVYDSSWGLEKVKIGLFKWSTGEVIFGLRRQSHPRSRRYGRLFSVEDVGIAVQDEPSIHGDVAMIPSLASTAEFEP</sequence>
<name>A0A0C3QH25_9AGAM</name>
<evidence type="ECO:0000313" key="3">
    <source>
        <dbReference type="Proteomes" id="UP000054248"/>
    </source>
</evidence>
<evidence type="ECO:0000313" key="2">
    <source>
        <dbReference type="EMBL" id="KIO24954.1"/>
    </source>
</evidence>
<dbReference type="STRING" id="1051891.A0A0C3QH25"/>
<dbReference type="EMBL" id="KN823051">
    <property type="protein sequence ID" value="KIO24954.1"/>
    <property type="molecule type" value="Genomic_DNA"/>
</dbReference>
<dbReference type="OrthoDB" id="3357029at2759"/>
<dbReference type="HOGENOM" id="CLU_053194_0_0_1"/>
<keyword evidence="1" id="KW-0812">Transmembrane</keyword>
<accession>A0A0C3QH25</accession>
<reference evidence="2 3" key="1">
    <citation type="submission" date="2014-04" db="EMBL/GenBank/DDBJ databases">
        <authorList>
            <consortium name="DOE Joint Genome Institute"/>
            <person name="Kuo A."/>
            <person name="Girlanda M."/>
            <person name="Perotto S."/>
            <person name="Kohler A."/>
            <person name="Nagy L.G."/>
            <person name="Floudas D."/>
            <person name="Copeland A."/>
            <person name="Barry K.W."/>
            <person name="Cichocki N."/>
            <person name="Veneault-Fourrey C."/>
            <person name="LaButti K."/>
            <person name="Lindquist E.A."/>
            <person name="Lipzen A."/>
            <person name="Lundell T."/>
            <person name="Morin E."/>
            <person name="Murat C."/>
            <person name="Sun H."/>
            <person name="Tunlid A."/>
            <person name="Henrissat B."/>
            <person name="Grigoriev I.V."/>
            <person name="Hibbett D.S."/>
            <person name="Martin F."/>
            <person name="Nordberg H.P."/>
            <person name="Cantor M.N."/>
            <person name="Hua S.X."/>
        </authorList>
    </citation>
    <scope>NUCLEOTIDE SEQUENCE [LARGE SCALE GENOMIC DNA]</scope>
    <source>
        <strain evidence="2 3">MUT 4182</strain>
    </source>
</reference>
<dbReference type="Proteomes" id="UP000054248">
    <property type="component" value="Unassembled WGS sequence"/>
</dbReference>
<protein>
    <submittedName>
        <fullName evidence="2">Uncharacterized protein</fullName>
    </submittedName>
</protein>
<gene>
    <name evidence="2" type="ORF">M407DRAFT_25703</name>
</gene>
<dbReference type="AlphaFoldDB" id="A0A0C3QH25"/>
<keyword evidence="1" id="KW-1133">Transmembrane helix</keyword>
<feature type="transmembrane region" description="Helical" evidence="1">
    <location>
        <begin position="266"/>
        <end position="288"/>
    </location>
</feature>
<reference evidence="3" key="2">
    <citation type="submission" date="2015-01" db="EMBL/GenBank/DDBJ databases">
        <title>Evolutionary Origins and Diversification of the Mycorrhizal Mutualists.</title>
        <authorList>
            <consortium name="DOE Joint Genome Institute"/>
            <consortium name="Mycorrhizal Genomics Consortium"/>
            <person name="Kohler A."/>
            <person name="Kuo A."/>
            <person name="Nagy L.G."/>
            <person name="Floudas D."/>
            <person name="Copeland A."/>
            <person name="Barry K.W."/>
            <person name="Cichocki N."/>
            <person name="Veneault-Fourrey C."/>
            <person name="LaButti K."/>
            <person name="Lindquist E.A."/>
            <person name="Lipzen A."/>
            <person name="Lundell T."/>
            <person name="Morin E."/>
            <person name="Murat C."/>
            <person name="Riley R."/>
            <person name="Ohm R."/>
            <person name="Sun H."/>
            <person name="Tunlid A."/>
            <person name="Henrissat B."/>
            <person name="Grigoriev I.V."/>
            <person name="Hibbett D.S."/>
            <person name="Martin F."/>
        </authorList>
    </citation>
    <scope>NUCLEOTIDE SEQUENCE [LARGE SCALE GENOMIC DNA]</scope>
    <source>
        <strain evidence="3">MUT 4182</strain>
    </source>
</reference>